<evidence type="ECO:0000256" key="6">
    <source>
        <dbReference type="ARBA" id="ARBA00022723"/>
    </source>
</evidence>
<dbReference type="PANTHER" id="PTHR33540:SF2">
    <property type="entry name" value="TRNA THREONYLCARBAMOYLADENOSINE BIOSYNTHESIS PROTEIN TSAE"/>
    <property type="match status" value="1"/>
</dbReference>
<evidence type="ECO:0000256" key="4">
    <source>
        <dbReference type="ARBA" id="ARBA00022490"/>
    </source>
</evidence>
<proteinExistence type="inferred from homology"/>
<comment type="subcellular location">
    <subcellularLocation>
        <location evidence="1">Cytoplasm</location>
    </subcellularLocation>
</comment>
<dbReference type="NCBIfam" id="TIGR00150">
    <property type="entry name" value="T6A_YjeE"/>
    <property type="match status" value="1"/>
</dbReference>
<name>A0ABX0UGA0_9FLAO</name>
<evidence type="ECO:0000256" key="3">
    <source>
        <dbReference type="ARBA" id="ARBA00019010"/>
    </source>
</evidence>
<dbReference type="Pfam" id="PF02367">
    <property type="entry name" value="TsaE"/>
    <property type="match status" value="1"/>
</dbReference>
<dbReference type="Proteomes" id="UP000745859">
    <property type="component" value="Unassembled WGS sequence"/>
</dbReference>
<gene>
    <name evidence="11" type="ORF">FHR24_002515</name>
</gene>
<dbReference type="InterPro" id="IPR003442">
    <property type="entry name" value="T6A_TsaE"/>
</dbReference>
<keyword evidence="7" id="KW-0547">Nucleotide-binding</keyword>
<comment type="caution">
    <text evidence="11">The sequence shown here is derived from an EMBL/GenBank/DDBJ whole genome shotgun (WGS) entry which is preliminary data.</text>
</comment>
<evidence type="ECO:0000256" key="10">
    <source>
        <dbReference type="ARBA" id="ARBA00032441"/>
    </source>
</evidence>
<evidence type="ECO:0000313" key="11">
    <source>
        <dbReference type="EMBL" id="NIJ46037.1"/>
    </source>
</evidence>
<evidence type="ECO:0000313" key="12">
    <source>
        <dbReference type="Proteomes" id="UP000745859"/>
    </source>
</evidence>
<reference evidence="11 12" key="1">
    <citation type="submission" date="2020-03" db="EMBL/GenBank/DDBJ databases">
        <title>Genomic Encyclopedia of Type Strains, Phase IV (KMG-IV): sequencing the most valuable type-strain genomes for metagenomic binning, comparative biology and taxonomic classification.</title>
        <authorList>
            <person name="Goeker M."/>
        </authorList>
    </citation>
    <scope>NUCLEOTIDE SEQUENCE [LARGE SCALE GENOMIC DNA]</scope>
    <source>
        <strain evidence="11 12">DSM 101599</strain>
    </source>
</reference>
<accession>A0ABX0UGA0</accession>
<evidence type="ECO:0000256" key="2">
    <source>
        <dbReference type="ARBA" id="ARBA00007599"/>
    </source>
</evidence>
<dbReference type="RefSeq" id="WP_167189320.1">
    <property type="nucleotide sequence ID" value="NZ_JAASQL010000004.1"/>
</dbReference>
<keyword evidence="12" id="KW-1185">Reference proteome</keyword>
<keyword evidence="8" id="KW-0067">ATP-binding</keyword>
<evidence type="ECO:0000256" key="1">
    <source>
        <dbReference type="ARBA" id="ARBA00004496"/>
    </source>
</evidence>
<dbReference type="EMBL" id="JAASQL010000004">
    <property type="protein sequence ID" value="NIJ46037.1"/>
    <property type="molecule type" value="Genomic_DNA"/>
</dbReference>
<evidence type="ECO:0000256" key="9">
    <source>
        <dbReference type="ARBA" id="ARBA00022842"/>
    </source>
</evidence>
<dbReference type="Gene3D" id="3.40.50.300">
    <property type="entry name" value="P-loop containing nucleotide triphosphate hydrolases"/>
    <property type="match status" value="1"/>
</dbReference>
<organism evidence="11 12">
    <name type="scientific">Wenyingzhuangia heitensis</name>
    <dbReference type="NCBI Taxonomy" id="1487859"/>
    <lineage>
        <taxon>Bacteria</taxon>
        <taxon>Pseudomonadati</taxon>
        <taxon>Bacteroidota</taxon>
        <taxon>Flavobacteriia</taxon>
        <taxon>Flavobacteriales</taxon>
        <taxon>Flavobacteriaceae</taxon>
        <taxon>Wenyingzhuangia</taxon>
    </lineage>
</organism>
<keyword evidence="4" id="KW-0963">Cytoplasm</keyword>
<evidence type="ECO:0000256" key="5">
    <source>
        <dbReference type="ARBA" id="ARBA00022694"/>
    </source>
</evidence>
<protein>
    <recommendedName>
        <fullName evidence="3">tRNA threonylcarbamoyladenosine biosynthesis protein TsaE</fullName>
    </recommendedName>
    <alternativeName>
        <fullName evidence="10">t(6)A37 threonylcarbamoyladenosine biosynthesis protein TsaE</fullName>
    </alternativeName>
</protein>
<sequence>MEITYSLNNLPAVAKQIIEHTKSKTILFYATMGTGKTTLIKELASQLGCNISSSPTFALVNEYETAQNQILYHFDFYRIEDENEAYDMGIEEYLYNNQWAFIEWPENVENLLPLDAQVITIKTNSDNTRTLCLK</sequence>
<dbReference type="SUPFAM" id="SSF52540">
    <property type="entry name" value="P-loop containing nucleoside triphosphate hydrolases"/>
    <property type="match status" value="1"/>
</dbReference>
<keyword evidence="6" id="KW-0479">Metal-binding</keyword>
<evidence type="ECO:0000256" key="8">
    <source>
        <dbReference type="ARBA" id="ARBA00022840"/>
    </source>
</evidence>
<evidence type="ECO:0000256" key="7">
    <source>
        <dbReference type="ARBA" id="ARBA00022741"/>
    </source>
</evidence>
<dbReference type="PANTHER" id="PTHR33540">
    <property type="entry name" value="TRNA THREONYLCARBAMOYLADENOSINE BIOSYNTHESIS PROTEIN TSAE"/>
    <property type="match status" value="1"/>
</dbReference>
<keyword evidence="9" id="KW-0460">Magnesium</keyword>
<dbReference type="InterPro" id="IPR027417">
    <property type="entry name" value="P-loop_NTPase"/>
</dbReference>
<keyword evidence="5" id="KW-0819">tRNA processing</keyword>
<comment type="similarity">
    <text evidence="2">Belongs to the TsaE family.</text>
</comment>